<evidence type="ECO:0000313" key="3">
    <source>
        <dbReference type="Proteomes" id="UP001589793"/>
    </source>
</evidence>
<dbReference type="Proteomes" id="UP001589793">
    <property type="component" value="Unassembled WGS sequence"/>
</dbReference>
<reference evidence="2 3" key="1">
    <citation type="submission" date="2024-09" db="EMBL/GenBank/DDBJ databases">
        <authorList>
            <person name="Sun Q."/>
            <person name="Mori K."/>
        </authorList>
    </citation>
    <scope>NUCLEOTIDE SEQUENCE [LARGE SCALE GENOMIC DNA]</scope>
    <source>
        <strain evidence="2 3">CICC 10874</strain>
    </source>
</reference>
<comment type="caution">
    <text evidence="2">The sequence shown here is derived from an EMBL/GenBank/DDBJ whole genome shotgun (WGS) entry which is preliminary data.</text>
</comment>
<sequence>MSSTPIDAEPAPEQTGLADLSWPLRTDRLEIRPGREEDAAAIWTWYRLPEVQEWTTALPRSEAEHHERWVAQLTEAVVGLHEDEIIAVGKVARQDAWAQADVAAQARGRQAELGWVLDPAHQGQGLGTEFAAALLEIAFDGLDVRRVEASCFAANTASWRIMEKIGMRREGLFREDSLHRSGRWLDGLTYALLASEHYDPAAHEAPAYGLPVQEPGAAASD</sequence>
<proteinExistence type="predicted"/>
<name>A0ABV6R8N5_9MICO</name>
<dbReference type="RefSeq" id="WP_376978805.1">
    <property type="nucleotide sequence ID" value="NZ_JBHLSV010000005.1"/>
</dbReference>
<organism evidence="2 3">
    <name type="scientific">Brachybacterium hainanense</name>
    <dbReference type="NCBI Taxonomy" id="1541174"/>
    <lineage>
        <taxon>Bacteria</taxon>
        <taxon>Bacillati</taxon>
        <taxon>Actinomycetota</taxon>
        <taxon>Actinomycetes</taxon>
        <taxon>Micrococcales</taxon>
        <taxon>Dermabacteraceae</taxon>
        <taxon>Brachybacterium</taxon>
    </lineage>
</organism>
<dbReference type="Gene3D" id="3.40.630.30">
    <property type="match status" value="1"/>
</dbReference>
<gene>
    <name evidence="2" type="ORF">ACFFF6_05050</name>
</gene>
<feature type="domain" description="N-acetyltransferase" evidence="1">
    <location>
        <begin position="29"/>
        <end position="195"/>
    </location>
</feature>
<dbReference type="PANTHER" id="PTHR43792">
    <property type="entry name" value="GNAT FAMILY, PUTATIVE (AFU_ORTHOLOGUE AFUA_3G00765)-RELATED-RELATED"/>
    <property type="match status" value="1"/>
</dbReference>
<dbReference type="EMBL" id="JBHLSV010000005">
    <property type="protein sequence ID" value="MFC0673323.1"/>
    <property type="molecule type" value="Genomic_DNA"/>
</dbReference>
<keyword evidence="2" id="KW-0808">Transferase</keyword>
<dbReference type="GO" id="GO:0016746">
    <property type="term" value="F:acyltransferase activity"/>
    <property type="evidence" value="ECO:0007669"/>
    <property type="project" value="UniProtKB-KW"/>
</dbReference>
<accession>A0ABV6R8N5</accession>
<evidence type="ECO:0000313" key="2">
    <source>
        <dbReference type="EMBL" id="MFC0673323.1"/>
    </source>
</evidence>
<protein>
    <submittedName>
        <fullName evidence="2">GNAT family N-acetyltransferase</fullName>
        <ecNumber evidence="2">2.3.-.-</ecNumber>
    </submittedName>
</protein>
<keyword evidence="2" id="KW-0012">Acyltransferase</keyword>
<dbReference type="InterPro" id="IPR051531">
    <property type="entry name" value="N-acetyltransferase"/>
</dbReference>
<evidence type="ECO:0000259" key="1">
    <source>
        <dbReference type="PROSITE" id="PS51186"/>
    </source>
</evidence>
<keyword evidence="3" id="KW-1185">Reference proteome</keyword>
<dbReference type="EC" id="2.3.-.-" evidence="2"/>
<dbReference type="InterPro" id="IPR000182">
    <property type="entry name" value="GNAT_dom"/>
</dbReference>
<dbReference type="PROSITE" id="PS51186">
    <property type="entry name" value="GNAT"/>
    <property type="match status" value="1"/>
</dbReference>
<dbReference type="Pfam" id="PF13302">
    <property type="entry name" value="Acetyltransf_3"/>
    <property type="match status" value="1"/>
</dbReference>
<dbReference type="InterPro" id="IPR016181">
    <property type="entry name" value="Acyl_CoA_acyltransferase"/>
</dbReference>
<dbReference type="SUPFAM" id="SSF55729">
    <property type="entry name" value="Acyl-CoA N-acyltransferases (Nat)"/>
    <property type="match status" value="1"/>
</dbReference>